<name>A0A7S2K4G4_9STRA</name>
<reference evidence="2" key="1">
    <citation type="submission" date="2021-01" db="EMBL/GenBank/DDBJ databases">
        <authorList>
            <person name="Corre E."/>
            <person name="Pelletier E."/>
            <person name="Niang G."/>
            <person name="Scheremetjew M."/>
            <person name="Finn R."/>
            <person name="Kale V."/>
            <person name="Holt S."/>
            <person name="Cochrane G."/>
            <person name="Meng A."/>
            <person name="Brown T."/>
            <person name="Cohen L."/>
        </authorList>
    </citation>
    <scope>NUCLEOTIDE SEQUENCE</scope>
    <source>
        <strain evidence="2">B650</strain>
    </source>
</reference>
<accession>A0A7S2K4G4</accession>
<gene>
    <name evidence="2" type="ORF">LDAN0321_LOCUS4278</name>
</gene>
<dbReference type="EMBL" id="HBGY01006932">
    <property type="protein sequence ID" value="CAD9564004.1"/>
    <property type="molecule type" value="Transcribed_RNA"/>
</dbReference>
<dbReference type="InterPro" id="IPR029058">
    <property type="entry name" value="AB_hydrolase_fold"/>
</dbReference>
<proteinExistence type="predicted"/>
<evidence type="ECO:0000313" key="2">
    <source>
        <dbReference type="EMBL" id="CAD9564004.1"/>
    </source>
</evidence>
<dbReference type="Gene3D" id="3.40.50.1820">
    <property type="entry name" value="alpha/beta hydrolase"/>
    <property type="match status" value="2"/>
</dbReference>
<evidence type="ECO:0000259" key="1">
    <source>
        <dbReference type="Pfam" id="PF00561"/>
    </source>
</evidence>
<organism evidence="2">
    <name type="scientific">Leptocylindrus danicus</name>
    <dbReference type="NCBI Taxonomy" id="163516"/>
    <lineage>
        <taxon>Eukaryota</taxon>
        <taxon>Sar</taxon>
        <taxon>Stramenopiles</taxon>
        <taxon>Ochrophyta</taxon>
        <taxon>Bacillariophyta</taxon>
        <taxon>Coscinodiscophyceae</taxon>
        <taxon>Chaetocerotophycidae</taxon>
        <taxon>Leptocylindrales</taxon>
        <taxon>Leptocylindraceae</taxon>
        <taxon>Leptocylindrus</taxon>
    </lineage>
</organism>
<protein>
    <recommendedName>
        <fullName evidence="1">AB hydrolase-1 domain-containing protein</fullName>
    </recommendedName>
</protein>
<dbReference type="SUPFAM" id="SSF53474">
    <property type="entry name" value="alpha/beta-Hydrolases"/>
    <property type="match status" value="1"/>
</dbReference>
<dbReference type="InterPro" id="IPR000073">
    <property type="entry name" value="AB_hydrolase_1"/>
</dbReference>
<feature type="domain" description="AB hydrolase-1" evidence="1">
    <location>
        <begin position="49"/>
        <end position="153"/>
    </location>
</feature>
<dbReference type="Pfam" id="PF00561">
    <property type="entry name" value="Abhydrolase_1"/>
    <property type="match status" value="1"/>
</dbReference>
<dbReference type="PANTHER" id="PTHR12277:SF81">
    <property type="entry name" value="PROTEIN ABHD13"/>
    <property type="match status" value="1"/>
</dbReference>
<dbReference type="PANTHER" id="PTHR12277">
    <property type="entry name" value="ALPHA/BETA HYDROLASE DOMAIN-CONTAINING PROTEIN"/>
    <property type="match status" value="1"/>
</dbReference>
<dbReference type="AlphaFoldDB" id="A0A7S2K4G4"/>
<sequence>MGDVVSSILFQPPQAVRCLKASKVTWLKTKNNFRIPSVFIANKTAKITLLYSHANAEDLADVYVWLKYLSKQLNVNVMGYDYTGYGQSEGEPAEEHCYADIDAVYEHLTTVRGLKPSQIVLFGRSLGSGPSCYLASKTSAEGNPVAGLILHSPFTSIYRVVADVGCTLSGDKFPNIDFAPDIKCSVLFIHGTADKIIPHSHSESLSNAIDKQARIPPFLLDGMGHNSIPEEYRPLVLEKVRDFLLHHTNVDPSKFQKGKAGVSAIRSTTQASLPSKHNIALDATADTDDDEATTATCKEVTCWEESIFDVYVKALHEQWVEVQNKDTAATTASSSAAKAKAR</sequence>